<protein>
    <submittedName>
        <fullName evidence="3">Uncharacterized protein</fullName>
    </submittedName>
</protein>
<keyword evidence="4" id="KW-1185">Reference proteome</keyword>
<gene>
    <name evidence="3" type="ORF">HPB52_007810</name>
</gene>
<accession>A0A9D4PHP6</accession>
<reference evidence="3" key="2">
    <citation type="submission" date="2021-09" db="EMBL/GenBank/DDBJ databases">
        <authorList>
            <person name="Jia N."/>
            <person name="Wang J."/>
            <person name="Shi W."/>
            <person name="Du L."/>
            <person name="Sun Y."/>
            <person name="Zhan W."/>
            <person name="Jiang J."/>
            <person name="Wang Q."/>
            <person name="Zhang B."/>
            <person name="Ji P."/>
            <person name="Sakyi L.B."/>
            <person name="Cui X."/>
            <person name="Yuan T."/>
            <person name="Jiang B."/>
            <person name="Yang W."/>
            <person name="Lam T.T.-Y."/>
            <person name="Chang Q."/>
            <person name="Ding S."/>
            <person name="Wang X."/>
            <person name="Zhu J."/>
            <person name="Ruan X."/>
            <person name="Zhao L."/>
            <person name="Wei J."/>
            <person name="Que T."/>
            <person name="Du C."/>
            <person name="Cheng J."/>
            <person name="Dai P."/>
            <person name="Han X."/>
            <person name="Huang E."/>
            <person name="Gao Y."/>
            <person name="Liu J."/>
            <person name="Shao H."/>
            <person name="Ye R."/>
            <person name="Li L."/>
            <person name="Wei W."/>
            <person name="Wang X."/>
            <person name="Wang C."/>
            <person name="Huo Q."/>
            <person name="Li W."/>
            <person name="Guo W."/>
            <person name="Chen H."/>
            <person name="Chen S."/>
            <person name="Zhou L."/>
            <person name="Zhou L."/>
            <person name="Ni X."/>
            <person name="Tian J."/>
            <person name="Zhou Y."/>
            <person name="Sheng Y."/>
            <person name="Liu T."/>
            <person name="Pan Y."/>
            <person name="Xia L."/>
            <person name="Li J."/>
            <person name="Zhao F."/>
            <person name="Cao W."/>
        </authorList>
    </citation>
    <scope>NUCLEOTIDE SEQUENCE</scope>
    <source>
        <strain evidence="3">Rsan-2018</strain>
        <tissue evidence="3">Larvae</tissue>
    </source>
</reference>
<dbReference type="Proteomes" id="UP000821837">
    <property type="component" value="Unassembled WGS sequence"/>
</dbReference>
<organism evidence="3 4">
    <name type="scientific">Rhipicephalus sanguineus</name>
    <name type="common">Brown dog tick</name>
    <name type="synonym">Ixodes sanguineus</name>
    <dbReference type="NCBI Taxonomy" id="34632"/>
    <lineage>
        <taxon>Eukaryota</taxon>
        <taxon>Metazoa</taxon>
        <taxon>Ecdysozoa</taxon>
        <taxon>Arthropoda</taxon>
        <taxon>Chelicerata</taxon>
        <taxon>Arachnida</taxon>
        <taxon>Acari</taxon>
        <taxon>Parasitiformes</taxon>
        <taxon>Ixodida</taxon>
        <taxon>Ixodoidea</taxon>
        <taxon>Ixodidae</taxon>
        <taxon>Rhipicephalinae</taxon>
        <taxon>Rhipicephalus</taxon>
        <taxon>Rhipicephalus</taxon>
    </lineage>
</organism>
<evidence type="ECO:0000313" key="4">
    <source>
        <dbReference type="Proteomes" id="UP000821837"/>
    </source>
</evidence>
<reference evidence="3" key="1">
    <citation type="journal article" date="2020" name="Cell">
        <title>Large-Scale Comparative Analyses of Tick Genomes Elucidate Their Genetic Diversity and Vector Capacities.</title>
        <authorList>
            <consortium name="Tick Genome and Microbiome Consortium (TIGMIC)"/>
            <person name="Jia N."/>
            <person name="Wang J."/>
            <person name="Shi W."/>
            <person name="Du L."/>
            <person name="Sun Y."/>
            <person name="Zhan W."/>
            <person name="Jiang J.F."/>
            <person name="Wang Q."/>
            <person name="Zhang B."/>
            <person name="Ji P."/>
            <person name="Bell-Sakyi L."/>
            <person name="Cui X.M."/>
            <person name="Yuan T.T."/>
            <person name="Jiang B.G."/>
            <person name="Yang W.F."/>
            <person name="Lam T.T."/>
            <person name="Chang Q.C."/>
            <person name="Ding S.J."/>
            <person name="Wang X.J."/>
            <person name="Zhu J.G."/>
            <person name="Ruan X.D."/>
            <person name="Zhao L."/>
            <person name="Wei J.T."/>
            <person name="Ye R.Z."/>
            <person name="Que T.C."/>
            <person name="Du C.H."/>
            <person name="Zhou Y.H."/>
            <person name="Cheng J.X."/>
            <person name="Dai P.F."/>
            <person name="Guo W.B."/>
            <person name="Han X.H."/>
            <person name="Huang E.J."/>
            <person name="Li L.F."/>
            <person name="Wei W."/>
            <person name="Gao Y.C."/>
            <person name="Liu J.Z."/>
            <person name="Shao H.Z."/>
            <person name="Wang X."/>
            <person name="Wang C.C."/>
            <person name="Yang T.C."/>
            <person name="Huo Q.B."/>
            <person name="Li W."/>
            <person name="Chen H.Y."/>
            <person name="Chen S.E."/>
            <person name="Zhou L.G."/>
            <person name="Ni X.B."/>
            <person name="Tian J.H."/>
            <person name="Sheng Y."/>
            <person name="Liu T."/>
            <person name="Pan Y.S."/>
            <person name="Xia L.Y."/>
            <person name="Li J."/>
            <person name="Zhao F."/>
            <person name="Cao W.C."/>
        </authorList>
    </citation>
    <scope>NUCLEOTIDE SEQUENCE</scope>
    <source>
        <strain evidence="3">Rsan-2018</strain>
    </source>
</reference>
<sequence length="194" mass="20941">MFICPILEDYRIIVDGELFTTCSKGFLDGAISPDKPLPDESGFWRVPPTPRNPYPYRILYTDKSRPLRPSDFGGKSPDNSVRGERGSSSSERTLTDSDDDSGDEAQPLLGPYAWVTVLIAASATCLLSLVLVMVVSHRTLKSPTSTSEEPAVFIDPVEFVARAGLDQTTDEGVDGTTTETTVAAPTKTEGPRGV</sequence>
<feature type="region of interest" description="Disordered" evidence="1">
    <location>
        <begin position="65"/>
        <end position="104"/>
    </location>
</feature>
<comment type="caution">
    <text evidence="3">The sequence shown here is derived from an EMBL/GenBank/DDBJ whole genome shotgun (WGS) entry which is preliminary data.</text>
</comment>
<evidence type="ECO:0000256" key="2">
    <source>
        <dbReference type="SAM" id="Phobius"/>
    </source>
</evidence>
<dbReference type="AlphaFoldDB" id="A0A9D4PHP6"/>
<keyword evidence="2" id="KW-1133">Transmembrane helix</keyword>
<evidence type="ECO:0000313" key="3">
    <source>
        <dbReference type="EMBL" id="KAH7943407.1"/>
    </source>
</evidence>
<proteinExistence type="predicted"/>
<evidence type="ECO:0000256" key="1">
    <source>
        <dbReference type="SAM" id="MobiDB-lite"/>
    </source>
</evidence>
<keyword evidence="2" id="KW-0812">Transmembrane</keyword>
<name>A0A9D4PHP6_RHISA</name>
<keyword evidence="2" id="KW-0472">Membrane</keyword>
<dbReference type="EMBL" id="JABSTV010001253">
    <property type="protein sequence ID" value="KAH7943407.1"/>
    <property type="molecule type" value="Genomic_DNA"/>
</dbReference>
<feature type="transmembrane region" description="Helical" evidence="2">
    <location>
        <begin position="112"/>
        <end position="135"/>
    </location>
</feature>